<comment type="caution">
    <text evidence="5">The sequence shown here is derived from an EMBL/GenBank/DDBJ whole genome shotgun (WGS) entry which is preliminary data.</text>
</comment>
<dbReference type="Proteomes" id="UP000323426">
    <property type="component" value="Unassembled WGS sequence"/>
</dbReference>
<dbReference type="AlphaFoldDB" id="A0A5M6D937"/>
<dbReference type="InterPro" id="IPR023187">
    <property type="entry name" value="Tscrpt_reg_MarR-type_CS"/>
</dbReference>
<proteinExistence type="predicted"/>
<dbReference type="SUPFAM" id="SSF46785">
    <property type="entry name" value="Winged helix' DNA-binding domain"/>
    <property type="match status" value="1"/>
</dbReference>
<dbReference type="PROSITE" id="PS50995">
    <property type="entry name" value="HTH_MARR_2"/>
    <property type="match status" value="1"/>
</dbReference>
<keyword evidence="2" id="KW-0238">DNA-binding</keyword>
<dbReference type="InterPro" id="IPR036390">
    <property type="entry name" value="WH_DNA-bd_sf"/>
</dbReference>
<dbReference type="EMBL" id="VWSF01000012">
    <property type="protein sequence ID" value="KAA5544021.1"/>
    <property type="molecule type" value="Genomic_DNA"/>
</dbReference>
<gene>
    <name evidence="5" type="ORF">F0145_15695</name>
</gene>
<dbReference type="RefSeq" id="WP_150089599.1">
    <property type="nucleotide sequence ID" value="NZ_VWSF01000012.1"/>
</dbReference>
<keyword evidence="3" id="KW-0804">Transcription</keyword>
<sequence>MKPEETVDYNVKVCWHAISRMYNTEAAQFDITTSIGFVLLNINPQEGTPATKIAPLLGLEARSLTRILKSMEEKGLICKKADSQDKRSVRILLTEKGLEKREISRQTVRHFNQKVREKIPAKELTTFFKVISRINRMIDNKEIYEPLNHKGQKEDTTVETKRMEKA</sequence>
<evidence type="ECO:0000259" key="4">
    <source>
        <dbReference type="PROSITE" id="PS50995"/>
    </source>
</evidence>
<protein>
    <submittedName>
        <fullName evidence="5">Winged helix-turn-helix transcriptional regulator</fullName>
    </submittedName>
</protein>
<keyword evidence="6" id="KW-1185">Reference proteome</keyword>
<dbReference type="PROSITE" id="PS01117">
    <property type="entry name" value="HTH_MARR_1"/>
    <property type="match status" value="1"/>
</dbReference>
<evidence type="ECO:0000313" key="5">
    <source>
        <dbReference type="EMBL" id="KAA5544021.1"/>
    </source>
</evidence>
<organism evidence="5 6">
    <name type="scientific">Adhaeribacter rhizoryzae</name>
    <dbReference type="NCBI Taxonomy" id="2607907"/>
    <lineage>
        <taxon>Bacteria</taxon>
        <taxon>Pseudomonadati</taxon>
        <taxon>Bacteroidota</taxon>
        <taxon>Cytophagia</taxon>
        <taxon>Cytophagales</taxon>
        <taxon>Hymenobacteraceae</taxon>
        <taxon>Adhaeribacter</taxon>
    </lineage>
</organism>
<dbReference type="Pfam" id="PF01047">
    <property type="entry name" value="MarR"/>
    <property type="match status" value="1"/>
</dbReference>
<dbReference type="GO" id="GO:0003700">
    <property type="term" value="F:DNA-binding transcription factor activity"/>
    <property type="evidence" value="ECO:0007669"/>
    <property type="project" value="InterPro"/>
</dbReference>
<dbReference type="SMART" id="SM00347">
    <property type="entry name" value="HTH_MARR"/>
    <property type="match status" value="1"/>
</dbReference>
<evidence type="ECO:0000256" key="3">
    <source>
        <dbReference type="ARBA" id="ARBA00023163"/>
    </source>
</evidence>
<dbReference type="InterPro" id="IPR000835">
    <property type="entry name" value="HTH_MarR-typ"/>
</dbReference>
<dbReference type="GO" id="GO:0003677">
    <property type="term" value="F:DNA binding"/>
    <property type="evidence" value="ECO:0007669"/>
    <property type="project" value="UniProtKB-KW"/>
</dbReference>
<accession>A0A5M6D937</accession>
<dbReference type="Gene3D" id="1.10.10.10">
    <property type="entry name" value="Winged helix-like DNA-binding domain superfamily/Winged helix DNA-binding domain"/>
    <property type="match status" value="1"/>
</dbReference>
<reference evidence="5 6" key="1">
    <citation type="submission" date="2019-09" db="EMBL/GenBank/DDBJ databases">
        <title>Genome sequence and assembly of Adhaeribacter sp.</title>
        <authorList>
            <person name="Chhetri G."/>
        </authorList>
    </citation>
    <scope>NUCLEOTIDE SEQUENCE [LARGE SCALE GENOMIC DNA]</scope>
    <source>
        <strain evidence="5 6">DK36</strain>
    </source>
</reference>
<dbReference type="PANTHER" id="PTHR42756:SF1">
    <property type="entry name" value="TRANSCRIPTIONAL REPRESSOR OF EMRAB OPERON"/>
    <property type="match status" value="1"/>
</dbReference>
<dbReference type="PANTHER" id="PTHR42756">
    <property type="entry name" value="TRANSCRIPTIONAL REGULATOR, MARR"/>
    <property type="match status" value="1"/>
</dbReference>
<evidence type="ECO:0000256" key="1">
    <source>
        <dbReference type="ARBA" id="ARBA00023015"/>
    </source>
</evidence>
<dbReference type="InterPro" id="IPR036388">
    <property type="entry name" value="WH-like_DNA-bd_sf"/>
</dbReference>
<keyword evidence="1" id="KW-0805">Transcription regulation</keyword>
<name>A0A5M6D937_9BACT</name>
<feature type="domain" description="HTH marR-type" evidence="4">
    <location>
        <begin position="1"/>
        <end position="136"/>
    </location>
</feature>
<evidence type="ECO:0000256" key="2">
    <source>
        <dbReference type="ARBA" id="ARBA00023125"/>
    </source>
</evidence>
<dbReference type="PRINTS" id="PR00598">
    <property type="entry name" value="HTHMARR"/>
</dbReference>
<evidence type="ECO:0000313" key="6">
    <source>
        <dbReference type="Proteomes" id="UP000323426"/>
    </source>
</evidence>